<feature type="region of interest" description="Disordered" evidence="5">
    <location>
        <begin position="552"/>
        <end position="593"/>
    </location>
</feature>
<dbReference type="SMART" id="SM00355">
    <property type="entry name" value="ZnF_C2H2"/>
    <property type="match status" value="4"/>
</dbReference>
<feature type="region of interest" description="Disordered" evidence="5">
    <location>
        <begin position="693"/>
        <end position="742"/>
    </location>
</feature>
<evidence type="ECO:0000313" key="9">
    <source>
        <dbReference type="Proteomes" id="UP000319801"/>
    </source>
</evidence>
<organism evidence="8 9">
    <name type="scientific">Bagarius yarrelli</name>
    <name type="common">Goonch</name>
    <name type="synonym">Bagrus yarrelli</name>
    <dbReference type="NCBI Taxonomy" id="175774"/>
    <lineage>
        <taxon>Eukaryota</taxon>
        <taxon>Metazoa</taxon>
        <taxon>Chordata</taxon>
        <taxon>Craniata</taxon>
        <taxon>Vertebrata</taxon>
        <taxon>Euteleostomi</taxon>
        <taxon>Actinopterygii</taxon>
        <taxon>Neopterygii</taxon>
        <taxon>Teleostei</taxon>
        <taxon>Ostariophysi</taxon>
        <taxon>Siluriformes</taxon>
        <taxon>Sisoridae</taxon>
        <taxon>Sisorinae</taxon>
        <taxon>Bagarius</taxon>
    </lineage>
</organism>
<name>A0A556VAX2_BAGYA</name>
<feature type="coiled-coil region" evidence="4">
    <location>
        <begin position="131"/>
        <end position="172"/>
    </location>
</feature>
<gene>
    <name evidence="8" type="ORF">Baya_15156</name>
</gene>
<feature type="coiled-coil region" evidence="4">
    <location>
        <begin position="490"/>
        <end position="531"/>
    </location>
</feature>
<keyword evidence="2 4" id="KW-0175">Coiled coil</keyword>
<dbReference type="SUPFAM" id="SSF57667">
    <property type="entry name" value="beta-beta-alpha zinc fingers"/>
    <property type="match status" value="1"/>
</dbReference>
<comment type="similarity">
    <text evidence="1">Belongs to the LRRFIP family.</text>
</comment>
<feature type="compositionally biased region" description="Basic and acidic residues" evidence="5">
    <location>
        <begin position="650"/>
        <end position="660"/>
    </location>
</feature>
<proteinExistence type="inferred from homology"/>
<keyword evidence="9" id="KW-1185">Reference proteome</keyword>
<dbReference type="PROSITE" id="PS00028">
    <property type="entry name" value="ZINC_FINGER_C2H2_1"/>
    <property type="match status" value="2"/>
</dbReference>
<dbReference type="InterPro" id="IPR019139">
    <property type="entry name" value="LRRFIP1/2"/>
</dbReference>
<dbReference type="InterPro" id="IPR013087">
    <property type="entry name" value="Znf_C2H2_type"/>
</dbReference>
<keyword evidence="3" id="KW-0479">Metal-binding</keyword>
<keyword evidence="3" id="KW-0863">Zinc-finger</keyword>
<dbReference type="Proteomes" id="UP000319801">
    <property type="component" value="Unassembled WGS sequence"/>
</dbReference>
<feature type="coiled-coil region" evidence="4">
    <location>
        <begin position="321"/>
        <end position="348"/>
    </location>
</feature>
<reference evidence="8 9" key="1">
    <citation type="journal article" date="2019" name="Genome Biol. Evol.">
        <title>Whole-Genome Sequencing of the Giant Devil Catfish, Bagarius yarrelli.</title>
        <authorList>
            <person name="Jiang W."/>
            <person name="Lv Y."/>
            <person name="Cheng L."/>
            <person name="Yang K."/>
            <person name="Chao B."/>
            <person name="Wang X."/>
            <person name="Li Y."/>
            <person name="Pan X."/>
            <person name="You X."/>
            <person name="Zhang Y."/>
            <person name="Yang J."/>
            <person name="Li J."/>
            <person name="Zhang X."/>
            <person name="Liu S."/>
            <person name="Sun C."/>
            <person name="Yang J."/>
            <person name="Shi Q."/>
        </authorList>
    </citation>
    <scope>NUCLEOTIDE SEQUENCE [LARGE SCALE GENOMIC DNA]</scope>
    <source>
        <strain evidence="8">JWS20170419001</strain>
        <tissue evidence="8">Muscle</tissue>
    </source>
</reference>
<dbReference type="AlphaFoldDB" id="A0A556VAX2"/>
<dbReference type="Gene3D" id="1.20.5.4090">
    <property type="match status" value="5"/>
</dbReference>
<evidence type="ECO:0000313" key="8">
    <source>
        <dbReference type="EMBL" id="TTG32358.1"/>
    </source>
</evidence>
<evidence type="ECO:0000259" key="7">
    <source>
        <dbReference type="PROSITE" id="PS50157"/>
    </source>
</evidence>
<evidence type="ECO:0000256" key="3">
    <source>
        <dbReference type="PROSITE-ProRule" id="PRU00042"/>
    </source>
</evidence>
<accession>A0A556VAX2</accession>
<keyword evidence="6" id="KW-0732">Signal</keyword>
<sequence>MITALTDVLWRSLLFAAGSAATAAAFYSYYNEQSEREKNTKKHRVDKTGHQDAVCEQVTEPAVVKSMNVVQEKMMVFESEEKILTVVMSDTHLEDRLRLLEELLCEAQCILQTGKNKETLIHQDELLKVFLAEAKEKHKTSMETISQLEENKSNLTNQVKRLTEKVEGIKNSLCKAYSERGELMNELVRERKAYSVLQSDSKKKEKTLLYQDKILKVSLVKAKMQHRNAVETMTQLEEEKAKLTNQVKELRGTLENMKKHLFKINRQRDEFMDKCMEETVAYSILQVEIGKMKKTLIHQEELLKVSLSDAEKKHQKSVKSITQSEDKKSKLTYQVERLSQKVDNIKNSLFRAYSEHDELIKECVQEWNVYSTFQSDYNKIQKTLLYQDRFLKVALDEAKEKHQKAVETITQLKKEKSKLTNQVGELKGTLENMKNDLSKRNSERDDLMDVNEKLLAECVQEREAYRVLQSDYNKIEKIMLHQDKFLKVSLAEAKEKHQKDVETITQLEKEKSELTNHLELLRGTVEDMKDELFETHRKCNELMDDQGFHPKVGPRPALPADSEDVSFPQPNHKPAFTNQHDSTSSHTVGNSKMKRKEGSQKFCWLCHEECCITIEGSERMFSVMQDCQSCGYQRDWTSHPPSVEHAQTLQREEEHPLKDADSEEVVVQIVSSDNECSEQVFIKKDGSYLSNDEKEVNLQENEVAKKRKRKRDSNDSSDEPEPCLDEEDADSDVSMDEDQVTVPKEDGQGKLVLWCTQCETKASLSCSVLRHKKVFCCAQCSAGDNIQTHRFKTLPVRFDDITGFQKHVEREHRSKLFYKHCQDCGKFVVADPKTGALNEHKCEHKSKFICPECGKRLLTEVGLKSHHTQLHSGAKHPCKYCLKVFKTRSAKLIHEQTHLKENRGLAVITKEINSPVL</sequence>
<evidence type="ECO:0000256" key="4">
    <source>
        <dbReference type="SAM" id="Coils"/>
    </source>
</evidence>
<dbReference type="OrthoDB" id="8634051at2759"/>
<feature type="coiled-coil region" evidence="4">
    <location>
        <begin position="395"/>
        <end position="436"/>
    </location>
</feature>
<dbReference type="GO" id="GO:0008270">
    <property type="term" value="F:zinc ion binding"/>
    <property type="evidence" value="ECO:0007669"/>
    <property type="project" value="UniProtKB-KW"/>
</dbReference>
<dbReference type="PANTHER" id="PTHR19212:SF0">
    <property type="entry name" value="LD07988P"/>
    <property type="match status" value="1"/>
</dbReference>
<feature type="coiled-coil region" evidence="4">
    <location>
        <begin position="219"/>
        <end position="260"/>
    </location>
</feature>
<evidence type="ECO:0000256" key="5">
    <source>
        <dbReference type="SAM" id="MobiDB-lite"/>
    </source>
</evidence>
<feature type="compositionally biased region" description="Polar residues" evidence="5">
    <location>
        <begin position="576"/>
        <end position="590"/>
    </location>
</feature>
<feature type="domain" description="C2H2-type" evidence="7">
    <location>
        <begin position="848"/>
        <end position="876"/>
    </location>
</feature>
<feature type="region of interest" description="Disordered" evidence="5">
    <location>
        <begin position="635"/>
        <end position="663"/>
    </location>
</feature>
<dbReference type="EMBL" id="VCAZ01000201">
    <property type="protein sequence ID" value="TTG32358.1"/>
    <property type="molecule type" value="Genomic_DNA"/>
</dbReference>
<feature type="compositionally biased region" description="Acidic residues" evidence="5">
    <location>
        <begin position="715"/>
        <end position="739"/>
    </location>
</feature>
<dbReference type="Gene3D" id="3.30.160.60">
    <property type="entry name" value="Classic Zinc Finger"/>
    <property type="match status" value="1"/>
</dbReference>
<evidence type="ECO:0000256" key="2">
    <source>
        <dbReference type="ARBA" id="ARBA00023054"/>
    </source>
</evidence>
<feature type="domain" description="C2H2-type" evidence="7">
    <location>
        <begin position="876"/>
        <end position="903"/>
    </location>
</feature>
<dbReference type="PROSITE" id="PS50157">
    <property type="entry name" value="ZINC_FINGER_C2H2_2"/>
    <property type="match status" value="2"/>
</dbReference>
<dbReference type="GO" id="GO:0006355">
    <property type="term" value="P:regulation of DNA-templated transcription"/>
    <property type="evidence" value="ECO:0007669"/>
    <property type="project" value="InterPro"/>
</dbReference>
<evidence type="ECO:0000256" key="6">
    <source>
        <dbReference type="SAM" id="SignalP"/>
    </source>
</evidence>
<keyword evidence="3" id="KW-0862">Zinc</keyword>
<feature type="chain" id="PRO_5021800722" evidence="6">
    <location>
        <begin position="26"/>
        <end position="917"/>
    </location>
</feature>
<dbReference type="PANTHER" id="PTHR19212">
    <property type="entry name" value="LEUCINE RICH REPEAT IN FLII INTERACTING PROTEIN"/>
    <property type="match status" value="1"/>
</dbReference>
<comment type="caution">
    <text evidence="8">The sequence shown here is derived from an EMBL/GenBank/DDBJ whole genome shotgun (WGS) entry which is preliminary data.</text>
</comment>
<feature type="signal peptide" evidence="6">
    <location>
        <begin position="1"/>
        <end position="25"/>
    </location>
</feature>
<evidence type="ECO:0000256" key="1">
    <source>
        <dbReference type="ARBA" id="ARBA00008275"/>
    </source>
</evidence>
<protein>
    <submittedName>
        <fullName evidence="8">Zinc finger protein 28</fullName>
    </submittedName>
</protein>
<dbReference type="InterPro" id="IPR036236">
    <property type="entry name" value="Znf_C2H2_sf"/>
</dbReference>